<keyword evidence="3" id="KW-1185">Reference proteome</keyword>
<evidence type="ECO:0000313" key="3">
    <source>
        <dbReference type="Proteomes" id="UP000029738"/>
    </source>
</evidence>
<comment type="caution">
    <text evidence="2">The sequence shown here is derived from an EMBL/GenBank/DDBJ whole genome shotgun (WGS) entry which is preliminary data.</text>
</comment>
<reference evidence="1" key="2">
    <citation type="submission" date="2019-11" db="EMBL/GenBank/DDBJ databases">
        <title>Improved Assembly of Tolypothrix boutellei genome.</title>
        <authorList>
            <person name="Sarangi A.N."/>
            <person name="Mukherjee M."/>
            <person name="Ghosh S."/>
            <person name="Singh D."/>
            <person name="Das A."/>
            <person name="Kant S."/>
            <person name="Prusty A."/>
            <person name="Tripathy S."/>
        </authorList>
    </citation>
    <scope>NUCLEOTIDE SEQUENCE</scope>
    <source>
        <strain evidence="1">VB521301</strain>
    </source>
</reference>
<evidence type="ECO:0000313" key="1">
    <source>
        <dbReference type="EMBL" id="KAF3889601.1"/>
    </source>
</evidence>
<evidence type="ECO:0000313" key="2">
    <source>
        <dbReference type="EMBL" id="KIE06996.1"/>
    </source>
</evidence>
<dbReference type="RefSeq" id="WP_038074224.1">
    <property type="nucleotide sequence ID" value="NZ_JHEG04000001.1"/>
</dbReference>
<reference evidence="2" key="1">
    <citation type="journal article" date="2015" name="Genome Announc.">
        <title>Draft Genome Sequence of Tolypothrix boutellei Strain VB521301.</title>
        <authorList>
            <person name="Chandrababunaidu M.M."/>
            <person name="Singh D."/>
            <person name="Sen D."/>
            <person name="Bhan S."/>
            <person name="Das S."/>
            <person name="Gupta A."/>
            <person name="Adhikary S.P."/>
            <person name="Tripathy S."/>
        </authorList>
    </citation>
    <scope>NUCLEOTIDE SEQUENCE</scope>
    <source>
        <strain evidence="2">VB521301</strain>
    </source>
</reference>
<proteinExistence type="predicted"/>
<dbReference type="STRING" id="1479485.DA73_0237935"/>
<accession>A0A0C1N3J9</accession>
<sequence length="271" mass="31336">MIATLTRTWNAEFEQEILNKIFANYTPHIVLTQQSEVRPPETEEEKSNFYQYWVASAARDLFAVQACNKAIWLISDPDLHLILSRQIGDDAARAQAFRDRAIAITGEDPIDDIRKEIQHHWEIMGDISYRSWLGFVAFELHYKHYNFPTEIVKISTSKINDPELAASSASVFQLNDSVHRQTISHWWRQKYETASPDEKTELAALLIEIDEHIQKRRNDCIKTSWQQDLHATGANTIGLEPVYDAWRKEIVSYLLELPHPTLSSVSNTENN</sequence>
<organism evidence="2">
    <name type="scientific">Tolypothrix bouteillei VB521301</name>
    <dbReference type="NCBI Taxonomy" id="1479485"/>
    <lineage>
        <taxon>Bacteria</taxon>
        <taxon>Bacillati</taxon>
        <taxon>Cyanobacteriota</taxon>
        <taxon>Cyanophyceae</taxon>
        <taxon>Nostocales</taxon>
        <taxon>Tolypothrichaceae</taxon>
        <taxon>Tolypothrix</taxon>
    </lineage>
</organism>
<dbReference type="EMBL" id="JHEG02000059">
    <property type="protein sequence ID" value="KIE06996.1"/>
    <property type="molecule type" value="Genomic_DNA"/>
</dbReference>
<gene>
    <name evidence="2" type="ORF">DA73_0237935</name>
    <name evidence="1" type="ORF">DA73_0400032115</name>
</gene>
<dbReference type="Proteomes" id="UP000029738">
    <property type="component" value="Unassembled WGS sequence"/>
</dbReference>
<dbReference type="EMBL" id="JHEG04000001">
    <property type="protein sequence ID" value="KAF3889601.1"/>
    <property type="molecule type" value="Genomic_DNA"/>
</dbReference>
<dbReference type="OrthoDB" id="8927140at2"/>
<name>A0A0C1N3J9_9CYAN</name>
<protein>
    <submittedName>
        <fullName evidence="2">Uncharacterized protein</fullName>
    </submittedName>
</protein>
<dbReference type="AlphaFoldDB" id="A0A0C1N3J9"/>